<dbReference type="PANTHER" id="PTHR43481:SF4">
    <property type="entry name" value="GLYCEROL-1-PHOSPHATE PHOSPHOHYDROLASE 1-RELATED"/>
    <property type="match status" value="1"/>
</dbReference>
<dbReference type="NCBIfam" id="TIGR01509">
    <property type="entry name" value="HAD-SF-IA-v3"/>
    <property type="match status" value="1"/>
</dbReference>
<dbReference type="InterPro" id="IPR041492">
    <property type="entry name" value="HAD_2"/>
</dbReference>
<name>A0A9X3HWG5_9VIBR</name>
<dbReference type="InterPro" id="IPR023198">
    <property type="entry name" value="PGP-like_dom2"/>
</dbReference>
<dbReference type="EMBL" id="JAKRRY010000013">
    <property type="protein sequence ID" value="MCW8346610.1"/>
    <property type="molecule type" value="Genomic_DNA"/>
</dbReference>
<dbReference type="PANTHER" id="PTHR43481">
    <property type="entry name" value="FRUCTOSE-1-PHOSPHATE PHOSPHATASE"/>
    <property type="match status" value="1"/>
</dbReference>
<keyword evidence="2" id="KW-0378">Hydrolase</keyword>
<dbReference type="GO" id="GO:0050308">
    <property type="term" value="F:sugar-phosphatase activity"/>
    <property type="evidence" value="ECO:0007669"/>
    <property type="project" value="TreeGrafter"/>
</dbReference>
<organism evidence="2 3">
    <name type="scientific">Vibrio qingdaonensis</name>
    <dbReference type="NCBI Taxonomy" id="2829491"/>
    <lineage>
        <taxon>Bacteria</taxon>
        <taxon>Pseudomonadati</taxon>
        <taxon>Pseudomonadota</taxon>
        <taxon>Gammaproteobacteria</taxon>
        <taxon>Vibrionales</taxon>
        <taxon>Vibrionaceae</taxon>
        <taxon>Vibrio</taxon>
    </lineage>
</organism>
<dbReference type="InterPro" id="IPR010976">
    <property type="entry name" value="B-phosphoglucomutase_hydrolase"/>
</dbReference>
<dbReference type="SFLD" id="SFLDG01129">
    <property type="entry name" value="C1.5:_HAD__Beta-PGM__Phosphata"/>
    <property type="match status" value="1"/>
</dbReference>
<reference evidence="2" key="1">
    <citation type="submission" date="2022-02" db="EMBL/GenBank/DDBJ databases">
        <title>Vibrio sp. nov, a new bacterium isolated from seawater.</title>
        <authorList>
            <person name="Yuan Y."/>
        </authorList>
    </citation>
    <scope>NUCLEOTIDE SEQUENCE</scope>
    <source>
        <strain evidence="2">ZSDZ65</strain>
    </source>
</reference>
<evidence type="ECO:0000313" key="3">
    <source>
        <dbReference type="Proteomes" id="UP001155587"/>
    </source>
</evidence>
<accession>A0A9X3HWG5</accession>
<dbReference type="InterPro" id="IPR023214">
    <property type="entry name" value="HAD_sf"/>
</dbReference>
<proteinExistence type="inferred from homology"/>
<dbReference type="Pfam" id="PF13419">
    <property type="entry name" value="HAD_2"/>
    <property type="match status" value="1"/>
</dbReference>
<dbReference type="NCBIfam" id="TIGR02009">
    <property type="entry name" value="PGMB-YQAB-SF"/>
    <property type="match status" value="1"/>
</dbReference>
<dbReference type="AlphaFoldDB" id="A0A9X3HWG5"/>
<dbReference type="Gene3D" id="3.40.50.1000">
    <property type="entry name" value="HAD superfamily/HAD-like"/>
    <property type="match status" value="1"/>
</dbReference>
<dbReference type="Gene3D" id="1.10.150.240">
    <property type="entry name" value="Putative phosphatase, domain 2"/>
    <property type="match status" value="1"/>
</dbReference>
<dbReference type="InterPro" id="IPR006439">
    <property type="entry name" value="HAD-SF_hydro_IA"/>
</dbReference>
<dbReference type="RefSeq" id="WP_265675165.1">
    <property type="nucleotide sequence ID" value="NZ_JAKRRY010000013.1"/>
</dbReference>
<dbReference type="SFLD" id="SFLDS00003">
    <property type="entry name" value="Haloacid_Dehalogenase"/>
    <property type="match status" value="1"/>
</dbReference>
<dbReference type="SUPFAM" id="SSF56784">
    <property type="entry name" value="HAD-like"/>
    <property type="match status" value="1"/>
</dbReference>
<comment type="caution">
    <text evidence="2">The sequence shown here is derived from an EMBL/GenBank/DDBJ whole genome shotgun (WGS) entry which is preliminary data.</text>
</comment>
<dbReference type="CDD" id="cd07505">
    <property type="entry name" value="HAD_BPGM-like"/>
    <property type="match status" value="1"/>
</dbReference>
<gene>
    <name evidence="2" type="ORF">MD535_11440</name>
</gene>
<comment type="similarity">
    <text evidence="1">Belongs to the HAD-like hydrolase superfamily. CbbY/CbbZ/Gph/YieH family.</text>
</comment>
<evidence type="ECO:0000313" key="2">
    <source>
        <dbReference type="EMBL" id="MCW8346610.1"/>
    </source>
</evidence>
<dbReference type="InterPro" id="IPR036412">
    <property type="entry name" value="HAD-like_sf"/>
</dbReference>
<keyword evidence="3" id="KW-1185">Reference proteome</keyword>
<protein>
    <submittedName>
        <fullName evidence="2">Beta-phosphoglucomutase family hydrolase</fullName>
    </submittedName>
</protein>
<sequence>MLNLDKYQGIIFDLDGTLVNSMVAHATAWESTCRAFNIPYDKEWLDQLGGMPSRKVTLEILKRYPLDLDAQAITRHKVNVFEGIENKGDIIPKIYKILKENYKNKPIGIGTGAQYKHAKEILDTTDILSMVQVLVTSDDVENHKPNPDTFEKVAQQLSLPAPDCVVFEDTTIGRQAANRAGMDCYLVAQGDIIDFFPANKAQG</sequence>
<dbReference type="Proteomes" id="UP001155587">
    <property type="component" value="Unassembled WGS sequence"/>
</dbReference>
<evidence type="ECO:0000256" key="1">
    <source>
        <dbReference type="ARBA" id="ARBA00006171"/>
    </source>
</evidence>
<dbReference type="InterPro" id="IPR051806">
    <property type="entry name" value="HAD-like_SPP"/>
</dbReference>